<evidence type="ECO:0000313" key="1">
    <source>
        <dbReference type="EMBL" id="ASO18868.1"/>
    </source>
</evidence>
<reference evidence="1 2" key="1">
    <citation type="submission" date="2017-07" db="EMBL/GenBank/DDBJ databases">
        <title>Complete genome sequence of Actinoalloteichus hoggarensis DSM 45943, type strain of Actinoalloteichus hoggarensis.</title>
        <authorList>
            <person name="Ruckert C."/>
            <person name="Nouioui I."/>
            <person name="Willmese J."/>
            <person name="van Wezel G."/>
            <person name="Klenk H.-P."/>
            <person name="Kalinowski J."/>
            <person name="Zotchev S.B."/>
        </authorList>
    </citation>
    <scope>NUCLEOTIDE SEQUENCE [LARGE SCALE GENOMIC DNA]</scope>
    <source>
        <strain evidence="1 2">DSM 45943</strain>
    </source>
</reference>
<sequence length="127" mass="13587">MTTAEVIRLVLLFAHLIGHAAIIGSYILQMHWKRGFDFRPLVVGSVVAVLTGCALIAVREMTGLEVDRLKMVVKLGVATAVFALSVVGLVRSRRLAREQADDAGLKPLLLAAGLLAMADIAVALGWQ</sequence>
<evidence type="ECO:0000313" key="2">
    <source>
        <dbReference type="Proteomes" id="UP000204221"/>
    </source>
</evidence>
<dbReference type="KEGG" id="ahg:AHOG_06080"/>
<dbReference type="RefSeq" id="WP_093940483.1">
    <property type="nucleotide sequence ID" value="NZ_CP022521.1"/>
</dbReference>
<name>A0A221VZD1_9PSEU</name>
<dbReference type="AlphaFoldDB" id="A0A221VZD1"/>
<dbReference type="Proteomes" id="UP000204221">
    <property type="component" value="Chromosome"/>
</dbReference>
<dbReference type="OrthoDB" id="3830423at2"/>
<accession>A0A221VZD1</accession>
<organism evidence="1 2">
    <name type="scientific">Actinoalloteichus hoggarensis</name>
    <dbReference type="NCBI Taxonomy" id="1470176"/>
    <lineage>
        <taxon>Bacteria</taxon>
        <taxon>Bacillati</taxon>
        <taxon>Actinomycetota</taxon>
        <taxon>Actinomycetes</taxon>
        <taxon>Pseudonocardiales</taxon>
        <taxon>Pseudonocardiaceae</taxon>
        <taxon>Actinoalloteichus</taxon>
    </lineage>
</organism>
<keyword evidence="2" id="KW-1185">Reference proteome</keyword>
<protein>
    <submittedName>
        <fullName evidence="1">Uncharacterized protein</fullName>
    </submittedName>
</protein>
<gene>
    <name evidence="1" type="ORF">AHOG_06080</name>
</gene>
<proteinExistence type="predicted"/>
<dbReference type="EMBL" id="CP022521">
    <property type="protein sequence ID" value="ASO18868.1"/>
    <property type="molecule type" value="Genomic_DNA"/>
</dbReference>